<dbReference type="SUPFAM" id="SSF46785">
    <property type="entry name" value="Winged helix' DNA-binding domain"/>
    <property type="match status" value="1"/>
</dbReference>
<dbReference type="GO" id="GO:0003700">
    <property type="term" value="F:DNA-binding transcription factor activity"/>
    <property type="evidence" value="ECO:0007669"/>
    <property type="project" value="InterPro"/>
</dbReference>
<reference evidence="6 7" key="1">
    <citation type="submission" date="2016-10" db="EMBL/GenBank/DDBJ databases">
        <authorList>
            <person name="de Groot N.N."/>
        </authorList>
    </citation>
    <scope>NUCLEOTIDE SEQUENCE [LARGE SCALE GENOMIC DNA]</scope>
    <source>
        <strain evidence="6 7">DSM 1736</strain>
    </source>
</reference>
<organism evidence="6 7">
    <name type="scientific">Dendrosporobacter quercicolus</name>
    <dbReference type="NCBI Taxonomy" id="146817"/>
    <lineage>
        <taxon>Bacteria</taxon>
        <taxon>Bacillati</taxon>
        <taxon>Bacillota</taxon>
        <taxon>Negativicutes</taxon>
        <taxon>Selenomonadales</taxon>
        <taxon>Sporomusaceae</taxon>
        <taxon>Dendrosporobacter</taxon>
    </lineage>
</organism>
<keyword evidence="4" id="KW-0804">Transcription</keyword>
<dbReference type="Pfam" id="PF00126">
    <property type="entry name" value="HTH_1"/>
    <property type="match status" value="1"/>
</dbReference>
<dbReference type="Proteomes" id="UP000214880">
    <property type="component" value="Unassembled WGS sequence"/>
</dbReference>
<dbReference type="OrthoDB" id="107670at2"/>
<dbReference type="PRINTS" id="PR00039">
    <property type="entry name" value="HTHLYSR"/>
</dbReference>
<dbReference type="Gene3D" id="3.40.190.290">
    <property type="match status" value="1"/>
</dbReference>
<evidence type="ECO:0000313" key="6">
    <source>
        <dbReference type="EMBL" id="SDN08487.1"/>
    </source>
</evidence>
<dbReference type="Pfam" id="PF03466">
    <property type="entry name" value="LysR_substrate"/>
    <property type="match status" value="1"/>
</dbReference>
<comment type="similarity">
    <text evidence="1">Belongs to the LysR transcriptional regulatory family.</text>
</comment>
<proteinExistence type="inferred from homology"/>
<dbReference type="RefSeq" id="WP_092074687.1">
    <property type="nucleotide sequence ID" value="NZ_FNHB01000011.1"/>
</dbReference>
<dbReference type="Gene3D" id="1.10.10.10">
    <property type="entry name" value="Winged helix-like DNA-binding domain superfamily/Winged helix DNA-binding domain"/>
    <property type="match status" value="1"/>
</dbReference>
<dbReference type="EMBL" id="FNHB01000011">
    <property type="protein sequence ID" value="SDN08487.1"/>
    <property type="molecule type" value="Genomic_DNA"/>
</dbReference>
<dbReference type="PROSITE" id="PS50931">
    <property type="entry name" value="HTH_LYSR"/>
    <property type="match status" value="1"/>
</dbReference>
<dbReference type="GO" id="GO:0000976">
    <property type="term" value="F:transcription cis-regulatory region binding"/>
    <property type="evidence" value="ECO:0007669"/>
    <property type="project" value="TreeGrafter"/>
</dbReference>
<dbReference type="PANTHER" id="PTHR30126">
    <property type="entry name" value="HTH-TYPE TRANSCRIPTIONAL REGULATOR"/>
    <property type="match status" value="1"/>
</dbReference>
<protein>
    <submittedName>
        <fullName evidence="6">DNA-binding transcriptional regulator, LysR family</fullName>
    </submittedName>
</protein>
<keyword evidence="3 6" id="KW-0238">DNA-binding</keyword>
<dbReference type="PANTHER" id="PTHR30126:SF78">
    <property type="entry name" value="HTH LYSR-TYPE DOMAIN-CONTAINING PROTEIN"/>
    <property type="match status" value="1"/>
</dbReference>
<dbReference type="STRING" id="146817.SAMN04488502_111106"/>
<evidence type="ECO:0000256" key="4">
    <source>
        <dbReference type="ARBA" id="ARBA00023163"/>
    </source>
</evidence>
<evidence type="ECO:0000313" key="7">
    <source>
        <dbReference type="Proteomes" id="UP000214880"/>
    </source>
</evidence>
<dbReference type="AlphaFoldDB" id="A0A1G9YHD4"/>
<evidence type="ECO:0000256" key="3">
    <source>
        <dbReference type="ARBA" id="ARBA00023125"/>
    </source>
</evidence>
<keyword evidence="7" id="KW-1185">Reference proteome</keyword>
<feature type="domain" description="HTH lysR-type" evidence="5">
    <location>
        <begin position="1"/>
        <end position="58"/>
    </location>
</feature>
<name>A0A1G9YHD4_9FIRM</name>
<dbReference type="SUPFAM" id="SSF53850">
    <property type="entry name" value="Periplasmic binding protein-like II"/>
    <property type="match status" value="1"/>
</dbReference>
<sequence>MEDRDWKIIKVLSAEKNITKAAQVMYMSQPALTARLRQIEQEFGVQIVHRSSKGIQFTPAGELLVEMAEEFIDRMEQIKDKVRHFSNENAGTLVIGASNYFTIYTLPQLLHSFKDQYPNTDFTIITDWSRNIFNIVYAQKAHVGFVSVDYGGVKNIHCLFEEPICVSYYKPFSLADLPKLPLILYQSDYMIQSRIDKWWRRNLSVPPIVGMRVNNLVTCKEMVQYGLGYAFLPRRMTQNIESIYTMEISDADNQKITRKTWLIYNEQSINLSIVQTFVDFIKNTRV</sequence>
<accession>A0A1G9YHD4</accession>
<evidence type="ECO:0000256" key="2">
    <source>
        <dbReference type="ARBA" id="ARBA00023015"/>
    </source>
</evidence>
<keyword evidence="2" id="KW-0805">Transcription regulation</keyword>
<gene>
    <name evidence="6" type="ORF">SAMN04488502_111106</name>
</gene>
<evidence type="ECO:0000259" key="5">
    <source>
        <dbReference type="PROSITE" id="PS50931"/>
    </source>
</evidence>
<dbReference type="InterPro" id="IPR036390">
    <property type="entry name" value="WH_DNA-bd_sf"/>
</dbReference>
<evidence type="ECO:0000256" key="1">
    <source>
        <dbReference type="ARBA" id="ARBA00009437"/>
    </source>
</evidence>
<dbReference type="InterPro" id="IPR005119">
    <property type="entry name" value="LysR_subst-bd"/>
</dbReference>
<dbReference type="InterPro" id="IPR036388">
    <property type="entry name" value="WH-like_DNA-bd_sf"/>
</dbReference>
<dbReference type="CDD" id="cd05466">
    <property type="entry name" value="PBP2_LTTR_substrate"/>
    <property type="match status" value="1"/>
</dbReference>
<dbReference type="InterPro" id="IPR000847">
    <property type="entry name" value="LysR_HTH_N"/>
</dbReference>